<accession>X1FLD3</accession>
<comment type="caution">
    <text evidence="1">The sequence shown here is derived from an EMBL/GenBank/DDBJ whole genome shotgun (WGS) entry which is preliminary data.</text>
</comment>
<proteinExistence type="predicted"/>
<sequence>MKSISLSNIYLARRKYQLAQNLKRIIQDLRKGTIVIDSDKLVPKMLEIGNTRG</sequence>
<dbReference type="AlphaFoldDB" id="X1FLD3"/>
<organism evidence="1">
    <name type="scientific">marine sediment metagenome</name>
    <dbReference type="NCBI Taxonomy" id="412755"/>
    <lineage>
        <taxon>unclassified sequences</taxon>
        <taxon>metagenomes</taxon>
        <taxon>ecological metagenomes</taxon>
    </lineage>
</organism>
<reference evidence="1" key="1">
    <citation type="journal article" date="2014" name="Front. Microbiol.">
        <title>High frequency of phylogenetically diverse reductive dehalogenase-homologous genes in deep subseafloor sedimentary metagenomes.</title>
        <authorList>
            <person name="Kawai M."/>
            <person name="Futagami T."/>
            <person name="Toyoda A."/>
            <person name="Takaki Y."/>
            <person name="Nishi S."/>
            <person name="Hori S."/>
            <person name="Arai W."/>
            <person name="Tsubouchi T."/>
            <person name="Morono Y."/>
            <person name="Uchiyama I."/>
            <person name="Ito T."/>
            <person name="Fujiyama A."/>
            <person name="Inagaki F."/>
            <person name="Takami H."/>
        </authorList>
    </citation>
    <scope>NUCLEOTIDE SEQUENCE</scope>
    <source>
        <strain evidence="1">Expedition CK06-06</strain>
    </source>
</reference>
<evidence type="ECO:0000313" key="1">
    <source>
        <dbReference type="EMBL" id="GAH45782.1"/>
    </source>
</evidence>
<feature type="non-terminal residue" evidence="1">
    <location>
        <position position="53"/>
    </location>
</feature>
<name>X1FLD3_9ZZZZ</name>
<gene>
    <name evidence="1" type="ORF">S03H2_19508</name>
</gene>
<protein>
    <submittedName>
        <fullName evidence="1">Uncharacterized protein</fullName>
    </submittedName>
</protein>
<dbReference type="EMBL" id="BARU01010192">
    <property type="protein sequence ID" value="GAH45782.1"/>
    <property type="molecule type" value="Genomic_DNA"/>
</dbReference>